<sequence length="92" mass="10547">MIKSWRHKGLEEFFFSGSKAGIRPDHASRLRRQLAQLNIAQSAQDMNLPGWKLHGLDGSLAGHYSVSVNGNWRMTFRFEGVDVVLVDYQDYH</sequence>
<evidence type="ECO:0000313" key="2">
    <source>
        <dbReference type="Proteomes" id="UP000071859"/>
    </source>
</evidence>
<dbReference type="PANTHER" id="PTHR40266:SF2">
    <property type="entry name" value="TOXIN HIGB-1"/>
    <property type="match status" value="1"/>
</dbReference>
<proteinExistence type="predicted"/>
<gene>
    <name evidence="1" type="ORF">AWB78_00521</name>
</gene>
<dbReference type="Proteomes" id="UP000071859">
    <property type="component" value="Unassembled WGS sequence"/>
</dbReference>
<reference evidence="1" key="1">
    <citation type="submission" date="2016-01" db="EMBL/GenBank/DDBJ databases">
        <authorList>
            <person name="Peeters C."/>
        </authorList>
    </citation>
    <scope>NUCLEOTIDE SEQUENCE</scope>
    <source>
        <strain evidence="1">LMG 29321</strain>
    </source>
</reference>
<dbReference type="InterPro" id="IPR007711">
    <property type="entry name" value="HigB-1"/>
</dbReference>
<dbReference type="PANTHER" id="PTHR40266">
    <property type="entry name" value="TOXIN HIGB-1"/>
    <property type="match status" value="1"/>
</dbReference>
<protein>
    <submittedName>
        <fullName evidence="1">Plasmid maintenance system killer</fullName>
    </submittedName>
</protein>
<dbReference type="OrthoDB" id="9801102at2"/>
<dbReference type="Gene3D" id="3.30.2310.20">
    <property type="entry name" value="RelE-like"/>
    <property type="match status" value="1"/>
</dbReference>
<keyword evidence="2" id="KW-1185">Reference proteome</keyword>
<evidence type="ECO:0000313" key="1">
    <source>
        <dbReference type="EMBL" id="SAK44539.1"/>
    </source>
</evidence>
<name>A0A157ZGH1_9BURK</name>
<accession>A0A157ZGH1</accession>
<dbReference type="EMBL" id="FCOX02000002">
    <property type="protein sequence ID" value="SAK44539.1"/>
    <property type="molecule type" value="Genomic_DNA"/>
</dbReference>
<comment type="caution">
    <text evidence="1">The sequence shown here is derived from an EMBL/GenBank/DDBJ whole genome shotgun (WGS) entry which is preliminary data.</text>
</comment>
<organism evidence="1 2">
    <name type="scientific">Caballeronia calidae</name>
    <dbReference type="NCBI Taxonomy" id="1777139"/>
    <lineage>
        <taxon>Bacteria</taxon>
        <taxon>Pseudomonadati</taxon>
        <taxon>Pseudomonadota</taxon>
        <taxon>Betaproteobacteria</taxon>
        <taxon>Burkholderiales</taxon>
        <taxon>Burkholderiaceae</taxon>
        <taxon>Caballeronia</taxon>
    </lineage>
</organism>
<dbReference type="InterPro" id="IPR035093">
    <property type="entry name" value="RelE/ParE_toxin_dom_sf"/>
</dbReference>
<dbReference type="Pfam" id="PF05015">
    <property type="entry name" value="HigB-like_toxin"/>
    <property type="match status" value="1"/>
</dbReference>
<dbReference type="AlphaFoldDB" id="A0A157ZGH1"/>
<dbReference type="RefSeq" id="WP_062602399.1">
    <property type="nucleotide sequence ID" value="NZ_FCOX02000002.1"/>
</dbReference>
<dbReference type="SUPFAM" id="SSF143011">
    <property type="entry name" value="RelE-like"/>
    <property type="match status" value="1"/>
</dbReference>